<protein>
    <submittedName>
        <fullName evidence="3">Putative fortimicin production protein</fullName>
    </submittedName>
</protein>
<dbReference type="InterPro" id="IPR050076">
    <property type="entry name" value="ArchSynthase1/Queuine_TRR"/>
</dbReference>
<dbReference type="GO" id="GO:0008616">
    <property type="term" value="P:tRNA queuosine(34) biosynthetic process"/>
    <property type="evidence" value="ECO:0007669"/>
    <property type="project" value="TreeGrafter"/>
</dbReference>
<dbReference type="SUPFAM" id="SSF51713">
    <property type="entry name" value="tRNA-guanine transglycosylase"/>
    <property type="match status" value="1"/>
</dbReference>
<dbReference type="NCBIfam" id="TIGR00449">
    <property type="entry name" value="tgt_general"/>
    <property type="match status" value="2"/>
</dbReference>
<evidence type="ECO:0000313" key="4">
    <source>
        <dbReference type="Proteomes" id="UP000034664"/>
    </source>
</evidence>
<feature type="domain" description="tRNA-guanine(15) transglycosylase-like" evidence="2">
    <location>
        <begin position="9"/>
        <end position="221"/>
    </location>
</feature>
<dbReference type="EMBL" id="LBZM01000014">
    <property type="protein sequence ID" value="KKR71982.1"/>
    <property type="molecule type" value="Genomic_DNA"/>
</dbReference>
<evidence type="ECO:0000256" key="1">
    <source>
        <dbReference type="ARBA" id="ARBA00022694"/>
    </source>
</evidence>
<feature type="domain" description="tRNA-guanine(15) transglycosylase-like" evidence="2">
    <location>
        <begin position="225"/>
        <end position="328"/>
    </location>
</feature>
<keyword evidence="1" id="KW-0819">tRNA processing</keyword>
<evidence type="ECO:0000259" key="2">
    <source>
        <dbReference type="Pfam" id="PF01702"/>
    </source>
</evidence>
<accession>A0A0G0W9T8</accession>
<gene>
    <name evidence="3" type="ORF">UU14_C0014G0004</name>
</gene>
<dbReference type="PANTHER" id="PTHR46499:SF1">
    <property type="entry name" value="QUEUINE TRNA-RIBOSYLTRANSFERASE"/>
    <property type="match status" value="1"/>
</dbReference>
<comment type="caution">
    <text evidence="3">The sequence shown here is derived from an EMBL/GenBank/DDBJ whole genome shotgun (WGS) entry which is preliminary data.</text>
</comment>
<dbReference type="InterPro" id="IPR002616">
    <property type="entry name" value="tRNA_ribo_trans-like"/>
</dbReference>
<dbReference type="PATRIC" id="fig|1618482.3.peg.604"/>
<reference evidence="3 4" key="1">
    <citation type="journal article" date="2015" name="Nature">
        <title>rRNA introns, odd ribosomes, and small enigmatic genomes across a large radiation of phyla.</title>
        <authorList>
            <person name="Brown C.T."/>
            <person name="Hug L.A."/>
            <person name="Thomas B.C."/>
            <person name="Sharon I."/>
            <person name="Castelle C.J."/>
            <person name="Singh A."/>
            <person name="Wilkins M.J."/>
            <person name="Williams K.H."/>
            <person name="Banfield J.F."/>
        </authorList>
    </citation>
    <scope>NUCLEOTIDE SEQUENCE [LARGE SCALE GENOMIC DNA]</scope>
</reference>
<evidence type="ECO:0000313" key="3">
    <source>
        <dbReference type="EMBL" id="KKR71982.1"/>
    </source>
</evidence>
<proteinExistence type="predicted"/>
<dbReference type="AlphaFoldDB" id="A0A0G0W9T8"/>
<dbReference type="InterPro" id="IPR036511">
    <property type="entry name" value="TGT-like_sf"/>
</dbReference>
<dbReference type="Gene3D" id="3.20.20.105">
    <property type="entry name" value="Queuine tRNA-ribosyltransferase-like"/>
    <property type="match status" value="2"/>
</dbReference>
<name>A0A0G0W9T8_9BACT</name>
<dbReference type="Proteomes" id="UP000034664">
    <property type="component" value="Unassembled WGS sequence"/>
</dbReference>
<dbReference type="GO" id="GO:0005829">
    <property type="term" value="C:cytosol"/>
    <property type="evidence" value="ECO:0007669"/>
    <property type="project" value="TreeGrafter"/>
</dbReference>
<dbReference type="PANTHER" id="PTHR46499">
    <property type="entry name" value="QUEUINE TRNA-RIBOSYLTRANSFERASE"/>
    <property type="match status" value="1"/>
</dbReference>
<dbReference type="Pfam" id="PF01702">
    <property type="entry name" value="TGT"/>
    <property type="match status" value="2"/>
</dbReference>
<sequence>MKPTYFRSRGKKIPLPVFFPDATRAIIRTIDSRDIESTKTPGILVNTYHLYKDLGKNVLKSHDGIHEFMSWYGGVISDSGGFQVMSIIKRNAGNGKVTDEGVTFHESSKKKVLLTPEISISFQMLLKPDMVVVLDDFTAPGASKKNAEETVERTLSWAKRSKDEFEKICKTQGLSGDKKPYLLGVVQGGEYLDLREYCTKELVKIGFDGLGYGGWPIREDKTFNYGWHIFDCVLPTRDARHKRLYVYNADSIVKIDVRQEKFYSYYVPTKERYYHDTQPVSTACDCLLCTNYSRSYLAHLYRIEESTALRLSTIHNLRFYSILMEKLRLRGKL</sequence>
<organism evidence="3 4">
    <name type="scientific">Candidatus Roizmanbacteria bacterium GW2011_GWB1_40_7</name>
    <dbReference type="NCBI Taxonomy" id="1618482"/>
    <lineage>
        <taxon>Bacteria</taxon>
        <taxon>Candidatus Roizmaniibacteriota</taxon>
    </lineage>
</organism>